<organism evidence="1 2">
    <name type="scientific">Psychromarinibacter halotolerans</name>
    <dbReference type="NCBI Taxonomy" id="1775175"/>
    <lineage>
        <taxon>Bacteria</taxon>
        <taxon>Pseudomonadati</taxon>
        <taxon>Pseudomonadota</taxon>
        <taxon>Alphaproteobacteria</taxon>
        <taxon>Rhodobacterales</taxon>
        <taxon>Paracoccaceae</taxon>
        <taxon>Psychromarinibacter</taxon>
    </lineage>
</organism>
<dbReference type="Proteomes" id="UP001595632">
    <property type="component" value="Unassembled WGS sequence"/>
</dbReference>
<keyword evidence="2" id="KW-1185">Reference proteome</keyword>
<dbReference type="EMBL" id="JBHRTB010000010">
    <property type="protein sequence ID" value="MFC3143207.1"/>
    <property type="molecule type" value="Genomic_DNA"/>
</dbReference>
<protein>
    <submittedName>
        <fullName evidence="1">Uncharacterized protein</fullName>
    </submittedName>
</protein>
<evidence type="ECO:0000313" key="2">
    <source>
        <dbReference type="Proteomes" id="UP001595632"/>
    </source>
</evidence>
<reference evidence="2" key="1">
    <citation type="journal article" date="2019" name="Int. J. Syst. Evol. Microbiol.">
        <title>The Global Catalogue of Microorganisms (GCM) 10K type strain sequencing project: providing services to taxonomists for standard genome sequencing and annotation.</title>
        <authorList>
            <consortium name="The Broad Institute Genomics Platform"/>
            <consortium name="The Broad Institute Genome Sequencing Center for Infectious Disease"/>
            <person name="Wu L."/>
            <person name="Ma J."/>
        </authorList>
    </citation>
    <scope>NUCLEOTIDE SEQUENCE [LARGE SCALE GENOMIC DNA]</scope>
    <source>
        <strain evidence="2">KCTC 52366</strain>
    </source>
</reference>
<proteinExistence type="predicted"/>
<name>A0ABV7GPA0_9RHOB</name>
<sequence>MADEAVRGKYCGAAKCGKNRETIMEKSKGSLRQQWLMPGELPQYLPEVDVNVRRIL</sequence>
<dbReference type="RefSeq" id="WP_275633183.1">
    <property type="nucleotide sequence ID" value="NZ_JARGYD010000004.1"/>
</dbReference>
<comment type="caution">
    <text evidence="1">The sequence shown here is derived from an EMBL/GenBank/DDBJ whole genome shotgun (WGS) entry which is preliminary data.</text>
</comment>
<evidence type="ECO:0000313" key="1">
    <source>
        <dbReference type="EMBL" id="MFC3143207.1"/>
    </source>
</evidence>
<gene>
    <name evidence="1" type="ORF">ACFOGP_10830</name>
</gene>
<accession>A0ABV7GPA0</accession>